<gene>
    <name evidence="1" type="ORF">TBIB3V08_LOCUS2341</name>
</gene>
<dbReference type="AlphaFoldDB" id="A0A7R9EQY8"/>
<reference evidence="1" key="1">
    <citation type="submission" date="2020-11" db="EMBL/GenBank/DDBJ databases">
        <authorList>
            <person name="Tran Van P."/>
        </authorList>
    </citation>
    <scope>NUCLEOTIDE SEQUENCE</scope>
</reference>
<dbReference type="EMBL" id="OD564787">
    <property type="protein sequence ID" value="CAD7439794.1"/>
    <property type="molecule type" value="Genomic_DNA"/>
</dbReference>
<evidence type="ECO:0000313" key="1">
    <source>
        <dbReference type="EMBL" id="CAD7439794.1"/>
    </source>
</evidence>
<proteinExistence type="predicted"/>
<accession>A0A7R9EQY8</accession>
<sequence>MSHTKYCVNRIIVSSDWFIHTVIRSNKEPTPYYSQFVLNDNEHEKLIQQSYVSPAHGLVGDILRDIIYHLILQEFHLDTVSHSTNTDDLGAMALTFPKPESKFVPTPPKIAYDTNFTNICVFGLLQMMKRFYCLRVSAHALIRRLVHGAKTCHFALTRDVPTGTPWRQLGTIERRTKSDYETGPKAQCRTSITKSHLTGRSKVLPFDRSCACVFRK</sequence>
<name>A0A7R9EQY8_9NEOP</name>
<protein>
    <submittedName>
        <fullName evidence="1">Uncharacterized protein</fullName>
    </submittedName>
</protein>
<organism evidence="1">
    <name type="scientific">Timema bartmani</name>
    <dbReference type="NCBI Taxonomy" id="61472"/>
    <lineage>
        <taxon>Eukaryota</taxon>
        <taxon>Metazoa</taxon>
        <taxon>Ecdysozoa</taxon>
        <taxon>Arthropoda</taxon>
        <taxon>Hexapoda</taxon>
        <taxon>Insecta</taxon>
        <taxon>Pterygota</taxon>
        <taxon>Neoptera</taxon>
        <taxon>Polyneoptera</taxon>
        <taxon>Phasmatodea</taxon>
        <taxon>Timematodea</taxon>
        <taxon>Timematoidea</taxon>
        <taxon>Timematidae</taxon>
        <taxon>Timema</taxon>
    </lineage>
</organism>